<dbReference type="EMBL" id="MHWA01000004">
    <property type="protein sequence ID" value="OHB02317.1"/>
    <property type="molecule type" value="Genomic_DNA"/>
</dbReference>
<reference evidence="2 3" key="1">
    <citation type="journal article" date="2016" name="Nat. Commun.">
        <title>Thousands of microbial genomes shed light on interconnected biogeochemical processes in an aquifer system.</title>
        <authorList>
            <person name="Anantharaman K."/>
            <person name="Brown C.T."/>
            <person name="Hug L.A."/>
            <person name="Sharon I."/>
            <person name="Castelle C.J."/>
            <person name="Probst A.J."/>
            <person name="Thomas B.C."/>
            <person name="Singh A."/>
            <person name="Wilkins M.J."/>
            <person name="Karaoz U."/>
            <person name="Brodie E.L."/>
            <person name="Williams K.H."/>
            <person name="Hubbard S.S."/>
            <person name="Banfield J.F."/>
        </authorList>
    </citation>
    <scope>NUCLEOTIDE SEQUENCE [LARGE SCALE GENOMIC DNA]</scope>
</reference>
<gene>
    <name evidence="2" type="ORF">A3A90_00780</name>
</gene>
<feature type="transmembrane region" description="Helical" evidence="1">
    <location>
        <begin position="21"/>
        <end position="44"/>
    </location>
</feature>
<comment type="caution">
    <text evidence="2">The sequence shown here is derived from an EMBL/GenBank/DDBJ whole genome shotgun (WGS) entry which is preliminary data.</text>
</comment>
<evidence type="ECO:0000313" key="3">
    <source>
        <dbReference type="Proteomes" id="UP000178404"/>
    </source>
</evidence>
<evidence type="ECO:0000256" key="1">
    <source>
        <dbReference type="SAM" id="Phobius"/>
    </source>
</evidence>
<dbReference type="Proteomes" id="UP000178404">
    <property type="component" value="Unassembled WGS sequence"/>
</dbReference>
<accession>A0A1G2TYF7</accession>
<protein>
    <submittedName>
        <fullName evidence="2">Uncharacterized protein</fullName>
    </submittedName>
</protein>
<organism evidence="2 3">
    <name type="scientific">Candidatus Zambryskibacteria bacterium RIFCSPLOWO2_01_FULL_35_19</name>
    <dbReference type="NCBI Taxonomy" id="1802757"/>
    <lineage>
        <taxon>Bacteria</taxon>
        <taxon>Candidatus Zambryskiibacteriota</taxon>
    </lineage>
</organism>
<sequence>MLKYVYGDWISKLKSPKHHHMNNRIFIIIFVIVVFILGGLLYIYNPNPVKYENPNEKDPIVCTTDAKLCPDGSYVGRTGPNCEFVCPETPNNNIPPGAIFEDGTIIEEDEPIFCTADAKLCPDGSYVGRVGPNCEFAQCP</sequence>
<evidence type="ECO:0000313" key="2">
    <source>
        <dbReference type="EMBL" id="OHB02317.1"/>
    </source>
</evidence>
<keyword evidence="1" id="KW-0812">Transmembrane</keyword>
<dbReference type="AlphaFoldDB" id="A0A1G2TYF7"/>
<keyword evidence="1" id="KW-0472">Membrane</keyword>
<keyword evidence="1" id="KW-1133">Transmembrane helix</keyword>
<proteinExistence type="predicted"/>
<name>A0A1G2TYF7_9BACT</name>